<dbReference type="EMBL" id="QNBC01000003">
    <property type="protein sequence ID" value="RKX68109.1"/>
    <property type="molecule type" value="Genomic_DNA"/>
</dbReference>
<evidence type="ECO:0000256" key="4">
    <source>
        <dbReference type="ARBA" id="ARBA00022801"/>
    </source>
</evidence>
<protein>
    <recommendedName>
        <fullName evidence="3">phospholipase D</fullName>
        <ecNumber evidence="3">3.1.4.4</ecNumber>
    </recommendedName>
</protein>
<feature type="domain" description="PLD phosphodiesterase" evidence="7">
    <location>
        <begin position="135"/>
        <end position="162"/>
    </location>
</feature>
<gene>
    <name evidence="8" type="ORF">DRP44_00540</name>
</gene>
<keyword evidence="5" id="KW-0442">Lipid degradation</keyword>
<comment type="caution">
    <text evidence="8">The sequence shown here is derived from an EMBL/GenBank/DDBJ whole genome shotgun (WGS) entry which is preliminary data.</text>
</comment>
<dbReference type="GO" id="GO:0006793">
    <property type="term" value="P:phosphorus metabolic process"/>
    <property type="evidence" value="ECO:0007669"/>
    <property type="project" value="UniProtKB-ARBA"/>
</dbReference>
<dbReference type="EC" id="3.1.4.4" evidence="3"/>
<dbReference type="GO" id="GO:0016891">
    <property type="term" value="F:RNA endonuclease activity producing 5'-phosphomonoesters, hydrolytic mechanism"/>
    <property type="evidence" value="ECO:0007669"/>
    <property type="project" value="TreeGrafter"/>
</dbReference>
<accession>A0A660SBI8</accession>
<dbReference type="PANTHER" id="PTHR43856:SF1">
    <property type="entry name" value="MITOCHONDRIAL CARDIOLIPIN HYDROLASE"/>
    <property type="match status" value="1"/>
</dbReference>
<dbReference type="Pfam" id="PF13091">
    <property type="entry name" value="PLDc_2"/>
    <property type="match status" value="1"/>
</dbReference>
<evidence type="ECO:0000256" key="5">
    <source>
        <dbReference type="ARBA" id="ARBA00022963"/>
    </source>
</evidence>
<dbReference type="PANTHER" id="PTHR43856">
    <property type="entry name" value="CARDIOLIPIN HYDROLASE"/>
    <property type="match status" value="1"/>
</dbReference>
<dbReference type="Proteomes" id="UP000282321">
    <property type="component" value="Unassembled WGS sequence"/>
</dbReference>
<comment type="catalytic activity">
    <reaction evidence="1">
        <text>a 1,2-diacyl-sn-glycero-3-phosphocholine + H2O = a 1,2-diacyl-sn-glycero-3-phosphate + choline + H(+)</text>
        <dbReference type="Rhea" id="RHEA:14445"/>
        <dbReference type="ChEBI" id="CHEBI:15354"/>
        <dbReference type="ChEBI" id="CHEBI:15377"/>
        <dbReference type="ChEBI" id="CHEBI:15378"/>
        <dbReference type="ChEBI" id="CHEBI:57643"/>
        <dbReference type="ChEBI" id="CHEBI:58608"/>
        <dbReference type="EC" id="3.1.4.4"/>
    </reaction>
</comment>
<evidence type="ECO:0000259" key="7">
    <source>
        <dbReference type="PROSITE" id="PS50035"/>
    </source>
</evidence>
<evidence type="ECO:0000313" key="9">
    <source>
        <dbReference type="Proteomes" id="UP000282321"/>
    </source>
</evidence>
<evidence type="ECO:0000256" key="1">
    <source>
        <dbReference type="ARBA" id="ARBA00000798"/>
    </source>
</evidence>
<dbReference type="InterPro" id="IPR001736">
    <property type="entry name" value="PLipase_D/transphosphatidylase"/>
</dbReference>
<evidence type="ECO:0000256" key="3">
    <source>
        <dbReference type="ARBA" id="ARBA00012027"/>
    </source>
</evidence>
<dbReference type="AlphaFoldDB" id="A0A660SBI8"/>
<dbReference type="InterPro" id="IPR025202">
    <property type="entry name" value="PLD-like_dom"/>
</dbReference>
<dbReference type="GO" id="GO:0004630">
    <property type="term" value="F:phospholipase D activity"/>
    <property type="evidence" value="ECO:0007669"/>
    <property type="project" value="UniProtKB-EC"/>
</dbReference>
<dbReference type="PROSITE" id="PS50035">
    <property type="entry name" value="PLD"/>
    <property type="match status" value="1"/>
</dbReference>
<dbReference type="SUPFAM" id="SSF56024">
    <property type="entry name" value="Phospholipase D/nuclease"/>
    <property type="match status" value="1"/>
</dbReference>
<comment type="similarity">
    <text evidence="2">Belongs to the phospholipase D family.</text>
</comment>
<keyword evidence="4" id="KW-0378">Hydrolase</keyword>
<evidence type="ECO:0000256" key="2">
    <source>
        <dbReference type="ARBA" id="ARBA00008664"/>
    </source>
</evidence>
<evidence type="ECO:0000313" key="8">
    <source>
        <dbReference type="EMBL" id="RKX68109.1"/>
    </source>
</evidence>
<keyword evidence="6" id="KW-0443">Lipid metabolism</keyword>
<sequence>MTTDKKYCIREDMKKVILFFVITFVSLTSINALPCDSIIPMNNREYTPKLINLINEAKDSINVLIFTARIYKKYSNSINDKIYDALLKAMDRGVKVTMILDVSSWNMSNTRKNIEFAKWIEEKSNNKINILYDPGMITSHNKIILIDNYISIVGSMNWSYYALELNREASVAVFSKSVYSDFERYFSEIRKRSLKEPELL</sequence>
<organism evidence="8 9">
    <name type="scientific">candidate division TA06 bacterium</name>
    <dbReference type="NCBI Taxonomy" id="2250710"/>
    <lineage>
        <taxon>Bacteria</taxon>
        <taxon>Bacteria division TA06</taxon>
    </lineage>
</organism>
<reference evidence="8 9" key="1">
    <citation type="submission" date="2018-06" db="EMBL/GenBank/DDBJ databases">
        <title>Extensive metabolic versatility and redundancy in microbially diverse, dynamic hydrothermal sediments.</title>
        <authorList>
            <person name="Dombrowski N."/>
            <person name="Teske A."/>
            <person name="Baker B.J."/>
        </authorList>
    </citation>
    <scope>NUCLEOTIDE SEQUENCE [LARGE SCALE GENOMIC DNA]</scope>
    <source>
        <strain evidence="8">B35_G9</strain>
    </source>
</reference>
<evidence type="ECO:0000256" key="6">
    <source>
        <dbReference type="ARBA" id="ARBA00023098"/>
    </source>
</evidence>
<dbReference type="Gene3D" id="3.30.870.10">
    <property type="entry name" value="Endonuclease Chain A"/>
    <property type="match status" value="1"/>
</dbReference>
<name>A0A660SBI8_UNCT6</name>
<proteinExistence type="inferred from homology"/>
<dbReference type="InterPro" id="IPR051406">
    <property type="entry name" value="PLD_domain"/>
</dbReference>
<dbReference type="GO" id="GO:0016042">
    <property type="term" value="P:lipid catabolic process"/>
    <property type="evidence" value="ECO:0007669"/>
    <property type="project" value="UniProtKB-KW"/>
</dbReference>